<dbReference type="InterPro" id="IPR055354">
    <property type="entry name" value="DUF7507"/>
</dbReference>
<reference evidence="2 3" key="1">
    <citation type="submission" date="2022-08" db="EMBL/GenBank/DDBJ databases">
        <title>Algoriphagus sp. CAU 1643 isolated from mud.</title>
        <authorList>
            <person name="Kim W."/>
        </authorList>
    </citation>
    <scope>NUCLEOTIDE SEQUENCE [LARGE SCALE GENOMIC DNA]</scope>
    <source>
        <strain evidence="2 3">CAU 1643</strain>
    </source>
</reference>
<comment type="caution">
    <text evidence="2">The sequence shown here is derived from an EMBL/GenBank/DDBJ whole genome shotgun (WGS) entry which is preliminary data.</text>
</comment>
<protein>
    <recommendedName>
        <fullName evidence="1">DUF7507 domain-containing protein</fullName>
    </recommendedName>
</protein>
<proteinExistence type="predicted"/>
<dbReference type="NCBIfam" id="TIGR01451">
    <property type="entry name" value="B_ant_repeat"/>
    <property type="match status" value="3"/>
</dbReference>
<dbReference type="PANTHER" id="PTHR34819:SF3">
    <property type="entry name" value="CELL SURFACE PROTEIN"/>
    <property type="match status" value="1"/>
</dbReference>
<accession>A0ABT2G7D3</accession>
<evidence type="ECO:0000313" key="3">
    <source>
        <dbReference type="Proteomes" id="UP001206788"/>
    </source>
</evidence>
<organism evidence="2 3">
    <name type="scientific">Algoriphagus limi</name>
    <dbReference type="NCBI Taxonomy" id="2975273"/>
    <lineage>
        <taxon>Bacteria</taxon>
        <taxon>Pseudomonadati</taxon>
        <taxon>Bacteroidota</taxon>
        <taxon>Cytophagia</taxon>
        <taxon>Cytophagales</taxon>
        <taxon>Cyclobacteriaceae</taxon>
        <taxon>Algoriphagus</taxon>
    </lineage>
</organism>
<keyword evidence="3" id="KW-1185">Reference proteome</keyword>
<dbReference type="Proteomes" id="UP001206788">
    <property type="component" value="Unassembled WGS sequence"/>
</dbReference>
<dbReference type="InterPro" id="IPR047589">
    <property type="entry name" value="DUF11_rpt"/>
</dbReference>
<feature type="domain" description="DUF7507" evidence="1">
    <location>
        <begin position="256"/>
        <end position="297"/>
    </location>
</feature>
<dbReference type="Pfam" id="PF24346">
    <property type="entry name" value="DUF7507"/>
    <property type="match status" value="3"/>
</dbReference>
<feature type="domain" description="DUF7507" evidence="1">
    <location>
        <begin position="40"/>
        <end position="135"/>
    </location>
</feature>
<gene>
    <name evidence="2" type="ORF">NY014_12180</name>
</gene>
<dbReference type="PANTHER" id="PTHR34819">
    <property type="entry name" value="LARGE CYSTEINE-RICH PERIPLASMIC PROTEIN OMCB"/>
    <property type="match status" value="1"/>
</dbReference>
<dbReference type="InterPro" id="IPR051172">
    <property type="entry name" value="Chlamydia_OmcB"/>
</dbReference>
<feature type="non-terminal residue" evidence="2">
    <location>
        <position position="1"/>
    </location>
</feature>
<feature type="non-terminal residue" evidence="2">
    <location>
        <position position="297"/>
    </location>
</feature>
<sequence length="297" mass="30721">TEFTVTFPGLTDLLDENDETYELTIGGVTATGTITDDDTAALSVTKTQIGGLNPVTAAGQIITYEIVVENTGSAILTNVVVSDDLAGSATLIGGDDVNPGVLDIGEIWTYSAAYTVTQNDIDSGLDLINTASVTTFELPTPLEDSASTGVSQTAELTVTKTADVTTYDAVDDVITYTITVQNTGNVTLTNVSVTDPLTGLDETIASLAPGVTETYTTTYTITQADLDAGSVENTATATDGTTTGSDTETVTADELPELTVTKTADVTTYDAVDDVITYTITVQNTGNVTLTNVSVTD</sequence>
<evidence type="ECO:0000259" key="1">
    <source>
        <dbReference type="Pfam" id="PF24346"/>
    </source>
</evidence>
<feature type="domain" description="DUF7507" evidence="1">
    <location>
        <begin position="154"/>
        <end position="247"/>
    </location>
</feature>
<name>A0ABT2G7D3_9BACT</name>
<dbReference type="EMBL" id="JANWGH010000002">
    <property type="protein sequence ID" value="MCS5491195.1"/>
    <property type="molecule type" value="Genomic_DNA"/>
</dbReference>
<evidence type="ECO:0000313" key="2">
    <source>
        <dbReference type="EMBL" id="MCS5491195.1"/>
    </source>
</evidence>